<keyword evidence="3 6" id="KW-0812">Transmembrane</keyword>
<gene>
    <name evidence="7" type="ORF">SAMN04490220_5616</name>
</gene>
<feature type="transmembrane region" description="Helical" evidence="6">
    <location>
        <begin position="52"/>
        <end position="72"/>
    </location>
</feature>
<dbReference type="EMBL" id="FNTL01000004">
    <property type="protein sequence ID" value="SED80672.1"/>
    <property type="molecule type" value="Genomic_DNA"/>
</dbReference>
<dbReference type="Pfam" id="PF13520">
    <property type="entry name" value="AA_permease_2"/>
    <property type="match status" value="1"/>
</dbReference>
<feature type="transmembrane region" description="Helical" evidence="6">
    <location>
        <begin position="160"/>
        <end position="180"/>
    </location>
</feature>
<feature type="transmembrane region" description="Helical" evidence="6">
    <location>
        <begin position="352"/>
        <end position="371"/>
    </location>
</feature>
<evidence type="ECO:0000256" key="1">
    <source>
        <dbReference type="ARBA" id="ARBA00004651"/>
    </source>
</evidence>
<evidence type="ECO:0000256" key="6">
    <source>
        <dbReference type="SAM" id="Phobius"/>
    </source>
</evidence>
<dbReference type="InterPro" id="IPR050367">
    <property type="entry name" value="APC_superfamily"/>
</dbReference>
<feature type="transmembrane region" description="Helical" evidence="6">
    <location>
        <begin position="134"/>
        <end position="151"/>
    </location>
</feature>
<reference evidence="8" key="1">
    <citation type="submission" date="2016-10" db="EMBL/GenBank/DDBJ databases">
        <authorList>
            <person name="Varghese N."/>
        </authorList>
    </citation>
    <scope>NUCLEOTIDE SEQUENCE [LARGE SCALE GENOMIC DNA]</scope>
    <source>
        <strain evidence="8">DSM 44719</strain>
    </source>
</reference>
<evidence type="ECO:0000313" key="7">
    <source>
        <dbReference type="EMBL" id="SED80672.1"/>
    </source>
</evidence>
<feature type="transmembrane region" description="Helical" evidence="6">
    <location>
        <begin position="99"/>
        <end position="128"/>
    </location>
</feature>
<feature type="transmembrane region" description="Helical" evidence="6">
    <location>
        <begin position="285"/>
        <end position="307"/>
    </location>
</feature>
<organism evidence="7 8">
    <name type="scientific">Rhodococcus jostii</name>
    <dbReference type="NCBI Taxonomy" id="132919"/>
    <lineage>
        <taxon>Bacteria</taxon>
        <taxon>Bacillati</taxon>
        <taxon>Actinomycetota</taxon>
        <taxon>Actinomycetes</taxon>
        <taxon>Mycobacteriales</taxon>
        <taxon>Nocardiaceae</taxon>
        <taxon>Rhodococcus</taxon>
    </lineage>
</organism>
<proteinExistence type="predicted"/>
<feature type="transmembrane region" description="Helical" evidence="6">
    <location>
        <begin position="233"/>
        <end position="257"/>
    </location>
</feature>
<evidence type="ECO:0000256" key="4">
    <source>
        <dbReference type="ARBA" id="ARBA00022989"/>
    </source>
</evidence>
<evidence type="ECO:0000256" key="2">
    <source>
        <dbReference type="ARBA" id="ARBA00022475"/>
    </source>
</evidence>
<accession>A0A1H5DP84</accession>
<dbReference type="GO" id="GO:0022857">
    <property type="term" value="F:transmembrane transporter activity"/>
    <property type="evidence" value="ECO:0007669"/>
    <property type="project" value="InterPro"/>
</dbReference>
<dbReference type="PIRSF" id="PIRSF006060">
    <property type="entry name" value="AA_transporter"/>
    <property type="match status" value="1"/>
</dbReference>
<evidence type="ECO:0000313" key="8">
    <source>
        <dbReference type="Proteomes" id="UP000183407"/>
    </source>
</evidence>
<keyword evidence="4 6" id="KW-1133">Transmembrane helix</keyword>
<dbReference type="AlphaFoldDB" id="A0A1H5DP84"/>
<dbReference type="PANTHER" id="PTHR42770:SF7">
    <property type="entry name" value="MEMBRANE PROTEIN"/>
    <property type="match status" value="1"/>
</dbReference>
<evidence type="ECO:0000256" key="3">
    <source>
        <dbReference type="ARBA" id="ARBA00022692"/>
    </source>
</evidence>
<keyword evidence="5 6" id="KW-0472">Membrane</keyword>
<dbReference type="InterPro" id="IPR002293">
    <property type="entry name" value="AA/rel_permease1"/>
</dbReference>
<feature type="transmembrane region" description="Helical" evidence="6">
    <location>
        <begin position="192"/>
        <end position="212"/>
    </location>
</feature>
<feature type="transmembrane region" description="Helical" evidence="6">
    <location>
        <begin position="378"/>
        <end position="397"/>
    </location>
</feature>
<comment type="subcellular location">
    <subcellularLocation>
        <location evidence="1">Cell membrane</location>
        <topology evidence="1">Multi-pass membrane protein</topology>
    </subcellularLocation>
</comment>
<keyword evidence="2" id="KW-1003">Cell membrane</keyword>
<feature type="transmembrane region" description="Helical" evidence="6">
    <location>
        <begin position="403"/>
        <end position="423"/>
    </location>
</feature>
<protein>
    <submittedName>
        <fullName evidence="7">Amino acid/polyamine/organocation transporter, APC superfamily</fullName>
    </submittedName>
</protein>
<feature type="transmembrane region" description="Helical" evidence="6">
    <location>
        <begin position="26"/>
        <end position="46"/>
    </location>
</feature>
<name>A0A1H5DP84_RHOJO</name>
<dbReference type="Proteomes" id="UP000183407">
    <property type="component" value="Unassembled WGS sequence"/>
</dbReference>
<dbReference type="GO" id="GO:0005886">
    <property type="term" value="C:plasma membrane"/>
    <property type="evidence" value="ECO:0007669"/>
    <property type="project" value="UniProtKB-SubCell"/>
</dbReference>
<dbReference type="Gene3D" id="1.20.1740.10">
    <property type="entry name" value="Amino acid/polyamine transporter I"/>
    <property type="match status" value="1"/>
</dbReference>
<sequence length="436" mass="44241">MAANDASEQDHAHPAATPGLRRRLGVFDSVMIGLGSMIGAGIFAALGPAASAAGGALLVGLAVAAVIAYCNANSSARLAALYPQSGGTYVYGRERLGPFFGYLAGWGFVVGKTASCAAMALTVGAYAWPGREHVVAVIAVAAITAVNCLGVQKSALVTRIIVFAVLAVLAVVVFACLWGSDTTLGELEIDSGNGVTGVLQAAGLLFFAFAGYARIATLGEEVKDPRRTISRAIPIALGITLVVYLFVSVAVLTALGADALAGATDPLAQAVAAAGFDELEPVVRVAAVVAALGSLLALILGVSRTTFAMARDGHLPRLLDAVHPRFAVPYRAELAVGVVVAILAATADLRGVIGFSSFAVLVYYLIANASAWTLSGRVWPRLVTVVGAVGCVVLAVFLPLVSVMSGVIVLGVGAVIYAVRAAFAPRGGVRSSHSSG</sequence>
<evidence type="ECO:0000256" key="5">
    <source>
        <dbReference type="ARBA" id="ARBA00023136"/>
    </source>
</evidence>
<dbReference type="PANTHER" id="PTHR42770">
    <property type="entry name" value="AMINO ACID TRANSPORTER-RELATED"/>
    <property type="match status" value="1"/>
</dbReference>
<dbReference type="RefSeq" id="WP_205415405.1">
    <property type="nucleotide sequence ID" value="NZ_FNTL01000004.1"/>
</dbReference>